<proteinExistence type="predicted"/>
<dbReference type="Proteomes" id="UP000531594">
    <property type="component" value="Unassembled WGS sequence"/>
</dbReference>
<protein>
    <submittedName>
        <fullName evidence="1">Uncharacterized protein</fullName>
    </submittedName>
</protein>
<reference evidence="1 2" key="1">
    <citation type="submission" date="2020-08" db="EMBL/GenBank/DDBJ databases">
        <title>Genomic Encyclopedia of Type Strains, Phase IV (KMG-IV): sequencing the most valuable type-strain genomes for metagenomic binning, comparative biology and taxonomic classification.</title>
        <authorList>
            <person name="Goeker M."/>
        </authorList>
    </citation>
    <scope>NUCLEOTIDE SEQUENCE [LARGE SCALE GENOMIC DNA]</scope>
    <source>
        <strain evidence="1 2">DSM 5391</strain>
    </source>
</reference>
<accession>A0A7X0HW14</accession>
<evidence type="ECO:0000313" key="1">
    <source>
        <dbReference type="EMBL" id="MBB6447908.1"/>
    </source>
</evidence>
<evidence type="ECO:0000313" key="2">
    <source>
        <dbReference type="Proteomes" id="UP000531594"/>
    </source>
</evidence>
<comment type="caution">
    <text evidence="1">The sequence shown here is derived from an EMBL/GenBank/DDBJ whole genome shotgun (WGS) entry which is preliminary data.</text>
</comment>
<organism evidence="1 2">
    <name type="scientific">Bacillus benzoevorans</name>
    <dbReference type="NCBI Taxonomy" id="1456"/>
    <lineage>
        <taxon>Bacteria</taxon>
        <taxon>Bacillati</taxon>
        <taxon>Bacillota</taxon>
        <taxon>Bacilli</taxon>
        <taxon>Bacillales</taxon>
        <taxon>Bacillaceae</taxon>
        <taxon>Bacillus</taxon>
    </lineage>
</organism>
<keyword evidence="2" id="KW-1185">Reference proteome</keyword>
<sequence length="61" mass="7168">MQQLGLFLEQSIFLVFNQLKGSRVEEGNENLLEDGGKKMPIKRILFKRIELLMLNKYGRRS</sequence>
<dbReference type="EMBL" id="JACHGK010000033">
    <property type="protein sequence ID" value="MBB6447908.1"/>
    <property type="molecule type" value="Genomic_DNA"/>
</dbReference>
<gene>
    <name evidence="1" type="ORF">HNR53_004628</name>
</gene>
<dbReference type="AlphaFoldDB" id="A0A7X0HW14"/>
<name>A0A7X0HW14_9BACI</name>